<proteinExistence type="predicted"/>
<evidence type="ECO:0000259" key="3">
    <source>
        <dbReference type="Pfam" id="PF09699"/>
    </source>
</evidence>
<dbReference type="SUPFAM" id="SSF48695">
    <property type="entry name" value="Multiheme cytochromes"/>
    <property type="match status" value="2"/>
</dbReference>
<evidence type="ECO:0000313" key="4">
    <source>
        <dbReference type="EMBL" id="VAW83132.1"/>
    </source>
</evidence>
<protein>
    <submittedName>
        <fullName evidence="4">Cytochrome c family protein</fullName>
    </submittedName>
</protein>
<name>A0A3B0Z6E6_9ZZZZ</name>
<evidence type="ECO:0000256" key="1">
    <source>
        <dbReference type="ARBA" id="ARBA00022729"/>
    </source>
</evidence>
<dbReference type="Gene3D" id="1.10.1130.10">
    <property type="entry name" value="Flavocytochrome C3, Chain A"/>
    <property type="match status" value="1"/>
</dbReference>
<evidence type="ECO:0000256" key="2">
    <source>
        <dbReference type="SAM" id="MobiDB-lite"/>
    </source>
</evidence>
<dbReference type="PANTHER" id="PTHR35038">
    <property type="entry name" value="DISSIMILATORY SULFITE REDUCTASE SIRA"/>
    <property type="match status" value="1"/>
</dbReference>
<keyword evidence="1" id="KW-0732">Signal</keyword>
<dbReference type="InterPro" id="IPR036280">
    <property type="entry name" value="Multihaem_cyt_sf"/>
</dbReference>
<dbReference type="InterPro" id="IPR051829">
    <property type="entry name" value="Multiheme_Cytochr_ET"/>
</dbReference>
<sequence>MRTRLGYWLAGSIFLSGTVLLLASTVVLAERISDIRNTKHNFSATVIPDLPDAANRDAFATSESQICAFCHTPHGATNEPQAPIWNRQLSTATYTPYTSTSLDAIDLGQPGGKSKLCLSCHDGTLALGSVNVLNREEQPQIDFAGPGIAGDDSIPHGLGAETGFTRRLGVDLTNDHPISFTFDSAQAERDGELYDPNVVAHLGDRQRGQDSPVLPLENNKVECISCHDPHIRDTSGENIKFLRVNRFQTAPPVDGQFDEENDIICLGCHDKAGWVGSAHANSSVATYRYQDAAADLREFPRDMQVWQAACLNCHDPHTVQGARRLLREGVDGSVGLTADGARFKLGGGSAAIEETCYACHSADGEVLQGQSVRPGFGVPDVKTDFTKVGNRHMPISTADQAHTREMHSIGSAGIHQGGKDFVEAQANMGKASKVNKDGEQGSLLNRHAECTDCHNPHRVSRNRLFWEDNTIPGVEGTHNHTAADIATNPEGFHTNIASGVLRGIFGVEPVAWESTEFGAKPTVFEIKRGDPGTGASTDVNSPYVTREYQVCMKCHSNYAYDTAPALGSFSGGTPSGISGVTAKGAEVMTHYTNQGMEYQSPEEHKGEGTSPTPSGAYRGVPPGLGYNVDYQANNHRSWHPVITDTGRTPSVRGISGPNVWLTPFNAAVGLQTMYCTDCHGNDTEPGTVVPTPASDVNGNVWGPHGSTNDFLLKGPWSDETGSNREDDLCFKCHDYNQYGKIFPNSNIPAGPSPLGALNSGFKRVTTTSPGSCLGSSVENNAHLAHGWFLGTQPGTAPLRCTYCHIAIPHGWKNKVFLANLNDVGPEGGLPSGTQVRNRTEARYYKYPYYNGSVLKVKSFARSGEWLDVNCGSSGPPGNGVVGSNWMRGSGGNSEACTNPP</sequence>
<accession>A0A3B0Z6E6</accession>
<reference evidence="4" key="1">
    <citation type="submission" date="2018-06" db="EMBL/GenBank/DDBJ databases">
        <authorList>
            <person name="Zhirakovskaya E."/>
        </authorList>
    </citation>
    <scope>NUCLEOTIDE SEQUENCE</scope>
</reference>
<organism evidence="4">
    <name type="scientific">hydrothermal vent metagenome</name>
    <dbReference type="NCBI Taxonomy" id="652676"/>
    <lineage>
        <taxon>unclassified sequences</taxon>
        <taxon>metagenomes</taxon>
        <taxon>ecological metagenomes</taxon>
    </lineage>
</organism>
<feature type="domain" description="Doubled CXXCH motif" evidence="3">
    <location>
        <begin position="674"/>
        <end position="735"/>
    </location>
</feature>
<dbReference type="GO" id="GO:0016491">
    <property type="term" value="F:oxidoreductase activity"/>
    <property type="evidence" value="ECO:0007669"/>
    <property type="project" value="TreeGrafter"/>
</dbReference>
<dbReference type="InterPro" id="IPR010177">
    <property type="entry name" value="Paired_CXXCH_1"/>
</dbReference>
<dbReference type="AlphaFoldDB" id="A0A3B0Z6E6"/>
<feature type="region of interest" description="Disordered" evidence="2">
    <location>
        <begin position="881"/>
        <end position="900"/>
    </location>
</feature>
<dbReference type="EMBL" id="UOFO01000002">
    <property type="protein sequence ID" value="VAW83132.1"/>
    <property type="molecule type" value="Genomic_DNA"/>
</dbReference>
<dbReference type="Pfam" id="PF09699">
    <property type="entry name" value="Paired_CXXCH_1"/>
    <property type="match status" value="1"/>
</dbReference>
<gene>
    <name evidence="4" type="ORF">MNBD_GAMMA16-438</name>
</gene>
<dbReference type="PANTHER" id="PTHR35038:SF6">
    <property type="entry name" value="SURFACE LOCALIZED DECAHEME CYTOCHROME C LIPOPROTEIN"/>
    <property type="match status" value="1"/>
</dbReference>